<gene>
    <name evidence="2" type="ORF">METSCH_B06560</name>
</gene>
<dbReference type="AlphaFoldDB" id="A0A4P6XP49"/>
<dbReference type="InterPro" id="IPR058189">
    <property type="entry name" value="PH-like_ascomyc"/>
</dbReference>
<sequence>MAEIIHKLHQGELRQQENLIALLSAIKGSKITGPESRLPSILRGLRTANQKLIQVAGKCSADLNGTGEDMELFKMFITEYIMWFDANFVVFEKFLLCISAEHISEGPLYQNPVLHCRNYVQLAVSAAAVLRNPFIIEKLDDFKARAGTLIENVTQITLKARLNDISFDHVQTVGGRKVSCFFTPEQIVKRTADVPLYMGKSMVEMLLLNLGQKGLQKFDSLAILNVPAIPAKRSVVYPPFRVNELSISFSQNCINFMSNSLDQKQVIFSVSGKESVVSQWFHDLKKIFPTDEKLLQSATVQLHGLGIETVLDSSDGESQPLPCTSQELNALKGRRSLDSCHSFEIMKKTFSNSGIAAEDKERQLKVVEAEKQHHSITAEYAYPDELEAELSSVDSIECFDMVTTKPAKGLAKETAPAGNDSQKTATEPNLTSIYVNAAGSAIDVNNFGKDHNPSFVSLPAEQKKVTKKKSFLDLFRKKKEDKAKDSDAKREEDTEVVKGVTKNGEILQNPEKLQESTAAITKKVQPEESDKTPPAKVAILDPKQPRTAGKRHPDLQIEIPKISAFDANTSQPGSAVSTSNRTLPLPFALPSSTSTYFFKPYLNGGSTSDLNDSTLSLGAFEEKSYEIPQDFKDIVNAEDTLDFYITPTAPNSIKVSKWKHHCGKWELLTANENVFMKIVANYNLYKSWLLVFKEEYDEEYGEIIDKPLLVLDLDENTSTRNSTALDVEVHAVDSFSKLKTHIIVRCYNRTLVQAISTNLSNILEVMESKKGLKQSNTFESSATLSSSLMSKPSTSSTLTSIFTHIEQKQTPVSSVCKTFESPPDVVSGAKLLLDRMTIKLHKQIDVCAEVHKASSWKALAMYSLKILHSVDSAQSGFYHFDMSINEGVNENNQDVYLWIFKDDEIHEQIERIGKAAMLVKTKGPETYMLECRGKKEFKRLVNLF</sequence>
<dbReference type="Proteomes" id="UP000292447">
    <property type="component" value="Chromosome II"/>
</dbReference>
<evidence type="ECO:0000313" key="2">
    <source>
        <dbReference type="EMBL" id="QBM87454.1"/>
    </source>
</evidence>
<name>A0A4P6XP49_9ASCO</name>
<reference evidence="3" key="1">
    <citation type="submission" date="2019-03" db="EMBL/GenBank/DDBJ databases">
        <title>Snf2 controls pulcherriminic acid biosynthesis and connects pigmentation and antifungal activity of the yeast Metschnikowia pulcherrima.</title>
        <authorList>
            <person name="Gore-Lloyd D."/>
            <person name="Sumann I."/>
            <person name="Brachmann A.O."/>
            <person name="Schneeberger K."/>
            <person name="Ortiz-Merino R.A."/>
            <person name="Moreno-Beltran M."/>
            <person name="Schlaefli M."/>
            <person name="Kirner P."/>
            <person name="Santos Kron A."/>
            <person name="Wolfe K.H."/>
            <person name="Piel J."/>
            <person name="Ahrens C.H."/>
            <person name="Henk D."/>
            <person name="Freimoser F.M."/>
        </authorList>
    </citation>
    <scope>NUCLEOTIDE SEQUENCE [LARGE SCALE GENOMIC DNA]</scope>
    <source>
        <strain evidence="3">APC 1.2</strain>
    </source>
</reference>
<dbReference type="EMBL" id="CP034457">
    <property type="protein sequence ID" value="QBM87454.1"/>
    <property type="molecule type" value="Genomic_DNA"/>
</dbReference>
<evidence type="ECO:0000313" key="3">
    <source>
        <dbReference type="Proteomes" id="UP000292447"/>
    </source>
</evidence>
<protein>
    <recommendedName>
        <fullName evidence="1">PH-like domain-containing protein</fullName>
    </recommendedName>
</protein>
<evidence type="ECO:0000259" key="1">
    <source>
        <dbReference type="Pfam" id="PF25409"/>
    </source>
</evidence>
<organism evidence="2 3">
    <name type="scientific">Metschnikowia aff. pulcherrima</name>
    <dbReference type="NCBI Taxonomy" id="2163413"/>
    <lineage>
        <taxon>Eukaryota</taxon>
        <taxon>Fungi</taxon>
        <taxon>Dikarya</taxon>
        <taxon>Ascomycota</taxon>
        <taxon>Saccharomycotina</taxon>
        <taxon>Pichiomycetes</taxon>
        <taxon>Metschnikowiaceae</taxon>
        <taxon>Metschnikowia</taxon>
    </lineage>
</organism>
<feature type="domain" description="PH-like" evidence="1">
    <location>
        <begin position="161"/>
        <end position="290"/>
    </location>
</feature>
<dbReference type="STRING" id="2163413.A0A4P6XP49"/>
<accession>A0A4P6XP49</accession>
<proteinExistence type="predicted"/>
<dbReference type="Pfam" id="PF25409">
    <property type="entry name" value="PH_33"/>
    <property type="match status" value="1"/>
</dbReference>
<keyword evidence="3" id="KW-1185">Reference proteome</keyword>